<dbReference type="EMBL" id="KB096275">
    <property type="protein sequence ID" value="ESO07025.1"/>
    <property type="molecule type" value="Genomic_DNA"/>
</dbReference>
<dbReference type="Proteomes" id="UP000015101">
    <property type="component" value="Unassembled WGS sequence"/>
</dbReference>
<dbReference type="EMBL" id="AMQM01003769">
    <property type="status" value="NOT_ANNOTATED_CDS"/>
    <property type="molecule type" value="Genomic_DNA"/>
</dbReference>
<dbReference type="HOGENOM" id="CLU_2099485_0_0_1"/>
<accession>T1F3S1</accession>
<protein>
    <submittedName>
        <fullName evidence="1 2">Uncharacterized protein</fullName>
    </submittedName>
</protein>
<evidence type="ECO:0000313" key="2">
    <source>
        <dbReference type="EnsemblMetazoa" id="HelroP171066"/>
    </source>
</evidence>
<dbReference type="CTD" id="20203470"/>
<keyword evidence="3" id="KW-1185">Reference proteome</keyword>
<dbReference type="RefSeq" id="XP_009015121.1">
    <property type="nucleotide sequence ID" value="XM_009016873.1"/>
</dbReference>
<dbReference type="InParanoid" id="T1F3S1"/>
<reference evidence="3" key="1">
    <citation type="submission" date="2012-12" db="EMBL/GenBank/DDBJ databases">
        <authorList>
            <person name="Hellsten U."/>
            <person name="Grimwood J."/>
            <person name="Chapman J.A."/>
            <person name="Shapiro H."/>
            <person name="Aerts A."/>
            <person name="Otillar R.P."/>
            <person name="Terry A.Y."/>
            <person name="Boore J.L."/>
            <person name="Simakov O."/>
            <person name="Marletaz F."/>
            <person name="Cho S.-J."/>
            <person name="Edsinger-Gonzales E."/>
            <person name="Havlak P."/>
            <person name="Kuo D.-H."/>
            <person name="Larsson T."/>
            <person name="Lv J."/>
            <person name="Arendt D."/>
            <person name="Savage R."/>
            <person name="Osoegawa K."/>
            <person name="de Jong P."/>
            <person name="Lindberg D.R."/>
            <person name="Seaver E.C."/>
            <person name="Weisblat D.A."/>
            <person name="Putnam N.H."/>
            <person name="Grigoriev I.V."/>
            <person name="Rokhsar D.S."/>
        </authorList>
    </citation>
    <scope>NUCLEOTIDE SEQUENCE</scope>
</reference>
<sequence length="116" mass="13521">MDVVIAERSKFSDPNSKILHRGMFYDIMFLALHVLGPKEFDLNKFEKDYAAAYKSLPQREIRRTIVADEPCKVKVTWCRKVFSRLQLIFCVFYSQKSFFGPCSISTGLFSRCDFSN</sequence>
<dbReference type="KEGG" id="hro:HELRODRAFT_171066"/>
<gene>
    <name evidence="2" type="primary">20203470</name>
    <name evidence="1" type="ORF">HELRODRAFT_171066</name>
</gene>
<reference evidence="1 3" key="2">
    <citation type="journal article" date="2013" name="Nature">
        <title>Insights into bilaterian evolution from three spiralian genomes.</title>
        <authorList>
            <person name="Simakov O."/>
            <person name="Marletaz F."/>
            <person name="Cho S.J."/>
            <person name="Edsinger-Gonzales E."/>
            <person name="Havlak P."/>
            <person name="Hellsten U."/>
            <person name="Kuo D.H."/>
            <person name="Larsson T."/>
            <person name="Lv J."/>
            <person name="Arendt D."/>
            <person name="Savage R."/>
            <person name="Osoegawa K."/>
            <person name="de Jong P."/>
            <person name="Grimwood J."/>
            <person name="Chapman J.A."/>
            <person name="Shapiro H."/>
            <person name="Aerts A."/>
            <person name="Otillar R.P."/>
            <person name="Terry A.Y."/>
            <person name="Boore J.L."/>
            <person name="Grigoriev I.V."/>
            <person name="Lindberg D.R."/>
            <person name="Seaver E.C."/>
            <person name="Weisblat D.A."/>
            <person name="Putnam N.H."/>
            <person name="Rokhsar D.S."/>
        </authorList>
    </citation>
    <scope>NUCLEOTIDE SEQUENCE</scope>
</reference>
<evidence type="ECO:0000313" key="1">
    <source>
        <dbReference type="EMBL" id="ESO07025.1"/>
    </source>
</evidence>
<organism evidence="2 3">
    <name type="scientific">Helobdella robusta</name>
    <name type="common">Californian leech</name>
    <dbReference type="NCBI Taxonomy" id="6412"/>
    <lineage>
        <taxon>Eukaryota</taxon>
        <taxon>Metazoa</taxon>
        <taxon>Spiralia</taxon>
        <taxon>Lophotrochozoa</taxon>
        <taxon>Annelida</taxon>
        <taxon>Clitellata</taxon>
        <taxon>Hirudinea</taxon>
        <taxon>Rhynchobdellida</taxon>
        <taxon>Glossiphoniidae</taxon>
        <taxon>Helobdella</taxon>
    </lineage>
</organism>
<proteinExistence type="predicted"/>
<name>T1F3S1_HELRO</name>
<dbReference type="GeneID" id="20203470"/>
<evidence type="ECO:0000313" key="3">
    <source>
        <dbReference type="Proteomes" id="UP000015101"/>
    </source>
</evidence>
<reference evidence="2" key="3">
    <citation type="submission" date="2015-06" db="UniProtKB">
        <authorList>
            <consortium name="EnsemblMetazoa"/>
        </authorList>
    </citation>
    <scope>IDENTIFICATION</scope>
</reference>
<dbReference type="AlphaFoldDB" id="T1F3S1"/>
<dbReference type="EnsemblMetazoa" id="HelroT171066">
    <property type="protein sequence ID" value="HelroP171066"/>
    <property type="gene ID" value="HelroG171066"/>
</dbReference>